<feature type="non-terminal residue" evidence="1">
    <location>
        <position position="194"/>
    </location>
</feature>
<feature type="non-terminal residue" evidence="1">
    <location>
        <position position="1"/>
    </location>
</feature>
<sequence>GRYGLISFEQPKRLFDDFGALPPDFLQRFYSVCRRDSRGHVHLCKMLPTDEQGFPLEECSSCIRKFRKFWSSKHFSFSVDDYIIDDYELSKEVLVLKRAVLKFVDSLEEVPITDPKDPSGKRKIFKKRFIEPSSEKRRNIFARVGWSECFSGSPLEAPTPGSIVFKDPVGEKRMAPVLPAGKGKGLLVELVPVV</sequence>
<reference evidence="1 2" key="1">
    <citation type="journal article" date="2018" name="Front. Plant Sci.">
        <title>Red Clover (Trifolium pratense) and Zigzag Clover (T. medium) - A Picture of Genomic Similarities and Differences.</title>
        <authorList>
            <person name="Dluhosova J."/>
            <person name="Istvanek J."/>
            <person name="Nedelnik J."/>
            <person name="Repkova J."/>
        </authorList>
    </citation>
    <scope>NUCLEOTIDE SEQUENCE [LARGE SCALE GENOMIC DNA]</scope>
    <source>
        <strain evidence="2">cv. 10/8</strain>
        <tissue evidence="1">Leaf</tissue>
    </source>
</reference>
<keyword evidence="2" id="KW-1185">Reference proteome</keyword>
<protein>
    <submittedName>
        <fullName evidence="1">Uncharacterized protein</fullName>
    </submittedName>
</protein>
<name>A0A392PV39_9FABA</name>
<proteinExistence type="predicted"/>
<dbReference type="EMBL" id="LXQA010096911">
    <property type="protein sequence ID" value="MCI15542.1"/>
    <property type="molecule type" value="Genomic_DNA"/>
</dbReference>
<evidence type="ECO:0000313" key="2">
    <source>
        <dbReference type="Proteomes" id="UP000265520"/>
    </source>
</evidence>
<accession>A0A392PV39</accession>
<dbReference type="Proteomes" id="UP000265520">
    <property type="component" value="Unassembled WGS sequence"/>
</dbReference>
<dbReference type="AlphaFoldDB" id="A0A392PV39"/>
<comment type="caution">
    <text evidence="1">The sequence shown here is derived from an EMBL/GenBank/DDBJ whole genome shotgun (WGS) entry which is preliminary data.</text>
</comment>
<organism evidence="1 2">
    <name type="scientific">Trifolium medium</name>
    <dbReference type="NCBI Taxonomy" id="97028"/>
    <lineage>
        <taxon>Eukaryota</taxon>
        <taxon>Viridiplantae</taxon>
        <taxon>Streptophyta</taxon>
        <taxon>Embryophyta</taxon>
        <taxon>Tracheophyta</taxon>
        <taxon>Spermatophyta</taxon>
        <taxon>Magnoliopsida</taxon>
        <taxon>eudicotyledons</taxon>
        <taxon>Gunneridae</taxon>
        <taxon>Pentapetalae</taxon>
        <taxon>rosids</taxon>
        <taxon>fabids</taxon>
        <taxon>Fabales</taxon>
        <taxon>Fabaceae</taxon>
        <taxon>Papilionoideae</taxon>
        <taxon>50 kb inversion clade</taxon>
        <taxon>NPAAA clade</taxon>
        <taxon>Hologalegina</taxon>
        <taxon>IRL clade</taxon>
        <taxon>Trifolieae</taxon>
        <taxon>Trifolium</taxon>
    </lineage>
</organism>
<evidence type="ECO:0000313" key="1">
    <source>
        <dbReference type="EMBL" id="MCI15542.1"/>
    </source>
</evidence>